<gene>
    <name evidence="12" type="ORF">GZH47_26310</name>
</gene>
<feature type="domain" description="ABC transporter" evidence="11">
    <location>
        <begin position="1"/>
        <end position="215"/>
    </location>
</feature>
<evidence type="ECO:0000256" key="6">
    <source>
        <dbReference type="ARBA" id="ARBA00022840"/>
    </source>
</evidence>
<proteinExistence type="predicted"/>
<keyword evidence="3" id="KW-1003">Cell membrane</keyword>
<evidence type="ECO:0000256" key="5">
    <source>
        <dbReference type="ARBA" id="ARBA00022741"/>
    </source>
</evidence>
<dbReference type="Gene3D" id="3.40.50.300">
    <property type="entry name" value="P-loop containing nucleotide triphosphate hydrolases"/>
    <property type="match status" value="1"/>
</dbReference>
<dbReference type="InterPro" id="IPR027417">
    <property type="entry name" value="P-loop_NTPase"/>
</dbReference>
<keyword evidence="4" id="KW-0812">Transmembrane</keyword>
<organism evidence="12 13">
    <name type="scientific">Paenibacillus rhizovicinus</name>
    <dbReference type="NCBI Taxonomy" id="2704463"/>
    <lineage>
        <taxon>Bacteria</taxon>
        <taxon>Bacillati</taxon>
        <taxon>Bacillota</taxon>
        <taxon>Bacilli</taxon>
        <taxon>Bacillales</taxon>
        <taxon>Paenibacillaceae</taxon>
        <taxon>Paenibacillus</taxon>
    </lineage>
</organism>
<keyword evidence="2" id="KW-0813">Transport</keyword>
<keyword evidence="13" id="KW-1185">Reference proteome</keyword>
<dbReference type="GO" id="GO:0005886">
    <property type="term" value="C:plasma membrane"/>
    <property type="evidence" value="ECO:0007669"/>
    <property type="project" value="UniProtKB-SubCell"/>
</dbReference>
<dbReference type="GO" id="GO:0016887">
    <property type="term" value="F:ATP hydrolysis activity"/>
    <property type="evidence" value="ECO:0007669"/>
    <property type="project" value="InterPro"/>
</dbReference>
<dbReference type="InterPro" id="IPR018490">
    <property type="entry name" value="cNMP-bd_dom_sf"/>
</dbReference>
<keyword evidence="8" id="KW-0472">Membrane</keyword>
<sequence>MTLTIPQGTHVAIVGSSGSGKSTLVSLLMRFDEPNDGRLRLDGTDARALPLDSYRKLFAYVPQEVLLFNTSIRDNIRFGRLTATDEEVETAAMRADIHEWIKAQPGVYDFKAGEGGRNLSGGQRQRVALARAFVRRPDILLLDEATSALDPVGEQAIYDSILSLAASTIISVTHRLQTTKHADRIYVIHKGELAGGGTHEELLESSGIYRRMWSKQDGFAISGDGTSADVKLERLKQIPLFSALDENTLAYMQQALVTERVNAGSTIMEQGEEGNRFYILVRGQVEVLQQSEGEESRRLAVLEDGDYFGEMALLKAIPRTATIRTLTPSILLTMHRESFQKAIENSPRLKRQLEIVYEERILSHR</sequence>
<dbReference type="AlphaFoldDB" id="A0A6C0P8K1"/>
<dbReference type="EMBL" id="CP048286">
    <property type="protein sequence ID" value="QHW33963.1"/>
    <property type="molecule type" value="Genomic_DNA"/>
</dbReference>
<comment type="subcellular location">
    <subcellularLocation>
        <location evidence="1">Cell membrane</location>
        <topology evidence="1">Multi-pass membrane protein</topology>
    </subcellularLocation>
</comment>
<dbReference type="InterPro" id="IPR017871">
    <property type="entry name" value="ABC_transporter-like_CS"/>
</dbReference>
<dbReference type="SUPFAM" id="SSF52540">
    <property type="entry name" value="P-loop containing nucleoside triphosphate hydrolases"/>
    <property type="match status" value="1"/>
</dbReference>
<dbReference type="PROSITE" id="PS00889">
    <property type="entry name" value="CNMP_BINDING_2"/>
    <property type="match status" value="1"/>
</dbReference>
<dbReference type="InterPro" id="IPR018488">
    <property type="entry name" value="cNMP-bd_CS"/>
</dbReference>
<dbReference type="PANTHER" id="PTHR24221">
    <property type="entry name" value="ATP-BINDING CASSETTE SUB-FAMILY B"/>
    <property type="match status" value="1"/>
</dbReference>
<evidence type="ECO:0000256" key="2">
    <source>
        <dbReference type="ARBA" id="ARBA00022448"/>
    </source>
</evidence>
<dbReference type="PROSITE" id="PS50893">
    <property type="entry name" value="ABC_TRANSPORTER_2"/>
    <property type="match status" value="1"/>
</dbReference>
<evidence type="ECO:0000313" key="12">
    <source>
        <dbReference type="EMBL" id="QHW33963.1"/>
    </source>
</evidence>
<dbReference type="Gene3D" id="2.60.120.10">
    <property type="entry name" value="Jelly Rolls"/>
    <property type="match status" value="1"/>
</dbReference>
<dbReference type="InterPro" id="IPR000595">
    <property type="entry name" value="cNMP-bd_dom"/>
</dbReference>
<keyword evidence="9" id="KW-0010">Activator</keyword>
<dbReference type="PROSITE" id="PS50042">
    <property type="entry name" value="CNMP_BINDING_3"/>
    <property type="match status" value="1"/>
</dbReference>
<protein>
    <submittedName>
        <fullName evidence="12">ATP-binding cassette domain-containing protein</fullName>
    </submittedName>
</protein>
<evidence type="ECO:0000313" key="13">
    <source>
        <dbReference type="Proteomes" id="UP000479114"/>
    </source>
</evidence>
<dbReference type="InterPro" id="IPR003593">
    <property type="entry name" value="AAA+_ATPase"/>
</dbReference>
<evidence type="ECO:0000259" key="11">
    <source>
        <dbReference type="PROSITE" id="PS50893"/>
    </source>
</evidence>
<evidence type="ECO:0000256" key="8">
    <source>
        <dbReference type="ARBA" id="ARBA00023136"/>
    </source>
</evidence>
<keyword evidence="6 12" id="KW-0067">ATP-binding</keyword>
<dbReference type="SMART" id="SM00100">
    <property type="entry name" value="cNMP"/>
    <property type="match status" value="1"/>
</dbReference>
<dbReference type="FunFam" id="3.40.50.300:FF:000221">
    <property type="entry name" value="Multidrug ABC transporter ATP-binding protein"/>
    <property type="match status" value="1"/>
</dbReference>
<dbReference type="InterPro" id="IPR014710">
    <property type="entry name" value="RmlC-like_jellyroll"/>
</dbReference>
<dbReference type="KEGG" id="prz:GZH47_26310"/>
<evidence type="ECO:0000256" key="4">
    <source>
        <dbReference type="ARBA" id="ARBA00022692"/>
    </source>
</evidence>
<dbReference type="SMART" id="SM00382">
    <property type="entry name" value="AAA"/>
    <property type="match status" value="1"/>
</dbReference>
<feature type="domain" description="Cyclic nucleotide-binding" evidence="10">
    <location>
        <begin position="240"/>
        <end position="360"/>
    </location>
</feature>
<dbReference type="Proteomes" id="UP000479114">
    <property type="component" value="Chromosome"/>
</dbReference>
<dbReference type="SUPFAM" id="SSF51206">
    <property type="entry name" value="cAMP-binding domain-like"/>
    <property type="match status" value="1"/>
</dbReference>
<evidence type="ECO:0000256" key="9">
    <source>
        <dbReference type="ARBA" id="ARBA00023159"/>
    </source>
</evidence>
<evidence type="ECO:0000256" key="3">
    <source>
        <dbReference type="ARBA" id="ARBA00022475"/>
    </source>
</evidence>
<dbReference type="Pfam" id="PF00027">
    <property type="entry name" value="cNMP_binding"/>
    <property type="match status" value="1"/>
</dbReference>
<dbReference type="RefSeq" id="WP_162643960.1">
    <property type="nucleotide sequence ID" value="NZ_CP048286.1"/>
</dbReference>
<dbReference type="GO" id="GO:0005524">
    <property type="term" value="F:ATP binding"/>
    <property type="evidence" value="ECO:0007669"/>
    <property type="project" value="UniProtKB-KW"/>
</dbReference>
<accession>A0A6C0P8K1</accession>
<dbReference type="GO" id="GO:0034040">
    <property type="term" value="F:ATPase-coupled lipid transmembrane transporter activity"/>
    <property type="evidence" value="ECO:0007669"/>
    <property type="project" value="TreeGrafter"/>
</dbReference>
<dbReference type="PANTHER" id="PTHR24221:SF654">
    <property type="entry name" value="ATP-BINDING CASSETTE SUB-FAMILY B MEMBER 6"/>
    <property type="match status" value="1"/>
</dbReference>
<dbReference type="InterPro" id="IPR039421">
    <property type="entry name" value="Type_1_exporter"/>
</dbReference>
<dbReference type="Pfam" id="PF00005">
    <property type="entry name" value="ABC_tran"/>
    <property type="match status" value="1"/>
</dbReference>
<name>A0A6C0P8K1_9BACL</name>
<evidence type="ECO:0000259" key="10">
    <source>
        <dbReference type="PROSITE" id="PS50042"/>
    </source>
</evidence>
<dbReference type="InterPro" id="IPR003439">
    <property type="entry name" value="ABC_transporter-like_ATP-bd"/>
</dbReference>
<evidence type="ECO:0000256" key="7">
    <source>
        <dbReference type="ARBA" id="ARBA00022989"/>
    </source>
</evidence>
<evidence type="ECO:0000256" key="1">
    <source>
        <dbReference type="ARBA" id="ARBA00004651"/>
    </source>
</evidence>
<dbReference type="CDD" id="cd00038">
    <property type="entry name" value="CAP_ED"/>
    <property type="match status" value="1"/>
</dbReference>
<dbReference type="PRINTS" id="PR00103">
    <property type="entry name" value="CAMPKINASE"/>
</dbReference>
<dbReference type="PROSITE" id="PS00211">
    <property type="entry name" value="ABC_TRANSPORTER_1"/>
    <property type="match status" value="1"/>
</dbReference>
<keyword evidence="7" id="KW-1133">Transmembrane helix</keyword>
<reference evidence="12 13" key="1">
    <citation type="submission" date="2020-02" db="EMBL/GenBank/DDBJ databases">
        <title>Paenibacillus sp. nov., isolated from rhizosphere soil of tomato.</title>
        <authorList>
            <person name="Weon H.-Y."/>
            <person name="Lee S.A."/>
        </authorList>
    </citation>
    <scope>NUCLEOTIDE SEQUENCE [LARGE SCALE GENOMIC DNA]</scope>
    <source>
        <strain evidence="12 13">14171R-81</strain>
    </source>
</reference>
<keyword evidence="5" id="KW-0547">Nucleotide-binding</keyword>